<dbReference type="EMBL" id="CADCTU010000565">
    <property type="protein sequence ID" value="CAA9331745.1"/>
    <property type="molecule type" value="Genomic_DNA"/>
</dbReference>
<evidence type="ECO:0000256" key="1">
    <source>
        <dbReference type="ARBA" id="ARBA00004651"/>
    </source>
</evidence>
<keyword evidence="6 7" id="KW-0472">Membrane</keyword>
<evidence type="ECO:0000256" key="2">
    <source>
        <dbReference type="ARBA" id="ARBA00005262"/>
    </source>
</evidence>
<evidence type="ECO:0000256" key="6">
    <source>
        <dbReference type="ARBA" id="ARBA00023136"/>
    </source>
</evidence>
<dbReference type="GO" id="GO:0015109">
    <property type="term" value="F:chromate transmembrane transporter activity"/>
    <property type="evidence" value="ECO:0007669"/>
    <property type="project" value="InterPro"/>
</dbReference>
<protein>
    <submittedName>
        <fullName evidence="8">Chromate transport protein ChrA</fullName>
    </submittedName>
</protein>
<feature type="transmembrane region" description="Helical" evidence="7">
    <location>
        <begin position="78"/>
        <end position="100"/>
    </location>
</feature>
<keyword evidence="4 7" id="KW-0812">Transmembrane</keyword>
<evidence type="ECO:0000256" key="7">
    <source>
        <dbReference type="SAM" id="Phobius"/>
    </source>
</evidence>
<dbReference type="InterPro" id="IPR003370">
    <property type="entry name" value="Chromate_transpt"/>
</dbReference>
<dbReference type="AlphaFoldDB" id="A0A6J4LER9"/>
<sequence>AHAPHVAASPPRGAAAATVAVATAAAAVAPPAGLGALFAVFAKIGAVLFGSGYVLLAFMRADLVERLGWLTERQLLDAVAVGQVTPGPVFTTATFVGYVLAGPAGAAVATVGIFLPAFVFVALSGPLVPRLRRSPTAGAVLDGVNVASLALMAVVAVQLGRTALVDALTVGVAAASAVLLLRFRVNSAWLVLAGAAIGLAAGAPVGRR</sequence>
<reference evidence="8" key="1">
    <citation type="submission" date="2020-02" db="EMBL/GenBank/DDBJ databases">
        <authorList>
            <person name="Meier V. D."/>
        </authorList>
    </citation>
    <scope>NUCLEOTIDE SEQUENCE</scope>
    <source>
        <strain evidence="8">AVDCRST_MAG11</strain>
    </source>
</reference>
<comment type="subcellular location">
    <subcellularLocation>
        <location evidence="1">Cell membrane</location>
        <topology evidence="1">Multi-pass membrane protein</topology>
    </subcellularLocation>
</comment>
<evidence type="ECO:0000256" key="4">
    <source>
        <dbReference type="ARBA" id="ARBA00022692"/>
    </source>
</evidence>
<feature type="non-terminal residue" evidence="8">
    <location>
        <position position="1"/>
    </location>
</feature>
<keyword evidence="5 7" id="KW-1133">Transmembrane helix</keyword>
<feature type="transmembrane region" description="Helical" evidence="7">
    <location>
        <begin position="106"/>
        <end position="127"/>
    </location>
</feature>
<accession>A0A6J4LER9</accession>
<feature type="transmembrane region" description="Helical" evidence="7">
    <location>
        <begin position="36"/>
        <end position="58"/>
    </location>
</feature>
<evidence type="ECO:0000313" key="8">
    <source>
        <dbReference type="EMBL" id="CAA9331745.1"/>
    </source>
</evidence>
<organism evidence="8">
    <name type="scientific">uncultured Gemmatimonadaceae bacterium</name>
    <dbReference type="NCBI Taxonomy" id="246130"/>
    <lineage>
        <taxon>Bacteria</taxon>
        <taxon>Pseudomonadati</taxon>
        <taxon>Gemmatimonadota</taxon>
        <taxon>Gemmatimonadia</taxon>
        <taxon>Gemmatimonadales</taxon>
        <taxon>Gemmatimonadaceae</taxon>
        <taxon>environmental samples</taxon>
    </lineage>
</organism>
<dbReference type="PANTHER" id="PTHR33567:SF3">
    <property type="entry name" value="CHROMATE ION TRANSPORTER (EUROFUNG)"/>
    <property type="match status" value="1"/>
</dbReference>
<name>A0A6J4LER9_9BACT</name>
<feature type="transmembrane region" description="Helical" evidence="7">
    <location>
        <begin position="188"/>
        <end position="206"/>
    </location>
</feature>
<dbReference type="GO" id="GO:0005886">
    <property type="term" value="C:plasma membrane"/>
    <property type="evidence" value="ECO:0007669"/>
    <property type="project" value="UniProtKB-SubCell"/>
</dbReference>
<dbReference type="Pfam" id="PF02417">
    <property type="entry name" value="Chromate_transp"/>
    <property type="match status" value="1"/>
</dbReference>
<gene>
    <name evidence="8" type="ORF">AVDCRST_MAG11-2508</name>
</gene>
<keyword evidence="3" id="KW-1003">Cell membrane</keyword>
<comment type="similarity">
    <text evidence="2">Belongs to the chromate ion transporter (CHR) (TC 2.A.51) family.</text>
</comment>
<feature type="transmembrane region" description="Helical" evidence="7">
    <location>
        <begin position="163"/>
        <end position="181"/>
    </location>
</feature>
<evidence type="ECO:0000256" key="5">
    <source>
        <dbReference type="ARBA" id="ARBA00022989"/>
    </source>
</evidence>
<feature type="transmembrane region" description="Helical" evidence="7">
    <location>
        <begin position="139"/>
        <end position="157"/>
    </location>
</feature>
<proteinExistence type="inferred from homology"/>
<evidence type="ECO:0000256" key="3">
    <source>
        <dbReference type="ARBA" id="ARBA00022475"/>
    </source>
</evidence>
<dbReference type="PANTHER" id="PTHR33567">
    <property type="entry name" value="CHROMATE ION TRANSPORTER (EUROFUNG)"/>
    <property type="match status" value="1"/>
</dbReference>